<dbReference type="HOGENOM" id="CLU_2050058_0_0_1"/>
<dbReference type="InParanoid" id="B0D979"/>
<dbReference type="EMBL" id="DS547100">
    <property type="protein sequence ID" value="EDR08965.1"/>
    <property type="molecule type" value="Genomic_DNA"/>
</dbReference>
<proteinExistence type="predicted"/>
<evidence type="ECO:0000313" key="2">
    <source>
        <dbReference type="EMBL" id="EDR08965.1"/>
    </source>
</evidence>
<sequence length="120" mass="13580">MNGDKGPAPHIDNRPPAPIHQLVAPIHHDHQPTMSAHPLLRERPRPLPTILEQKRGPSTPSTKAQIAVKKRRRAPTHCERPPPPSSTYDNKRLRPRWINGDGMMTTTNIVVVLSYCIWTQ</sequence>
<dbReference type="GeneID" id="6076146"/>
<accession>B0D979</accession>
<keyword evidence="3" id="KW-1185">Reference proteome</keyword>
<evidence type="ECO:0000313" key="3">
    <source>
        <dbReference type="Proteomes" id="UP000001194"/>
    </source>
</evidence>
<gene>
    <name evidence="2" type="ORF">LACBIDRAFT_326612</name>
</gene>
<name>B0D979_LACBS</name>
<dbReference type="Proteomes" id="UP000001194">
    <property type="component" value="Unassembled WGS sequence"/>
</dbReference>
<evidence type="ECO:0000256" key="1">
    <source>
        <dbReference type="SAM" id="MobiDB-lite"/>
    </source>
</evidence>
<dbReference type="RefSeq" id="XP_001880278.1">
    <property type="nucleotide sequence ID" value="XM_001880243.1"/>
</dbReference>
<dbReference type="KEGG" id="lbc:LACBIDRAFT_326612"/>
<protein>
    <submittedName>
        <fullName evidence="2">Predicted protein</fullName>
    </submittedName>
</protein>
<reference evidence="2 3" key="1">
    <citation type="journal article" date="2008" name="Nature">
        <title>The genome of Laccaria bicolor provides insights into mycorrhizal symbiosis.</title>
        <authorList>
            <person name="Martin F."/>
            <person name="Aerts A."/>
            <person name="Ahren D."/>
            <person name="Brun A."/>
            <person name="Danchin E.G.J."/>
            <person name="Duchaussoy F."/>
            <person name="Gibon J."/>
            <person name="Kohler A."/>
            <person name="Lindquist E."/>
            <person name="Pereda V."/>
            <person name="Salamov A."/>
            <person name="Shapiro H.J."/>
            <person name="Wuyts J."/>
            <person name="Blaudez D."/>
            <person name="Buee M."/>
            <person name="Brokstein P."/>
            <person name="Canbaeck B."/>
            <person name="Cohen D."/>
            <person name="Courty P.E."/>
            <person name="Coutinho P.M."/>
            <person name="Delaruelle C."/>
            <person name="Detter J.C."/>
            <person name="Deveau A."/>
            <person name="DiFazio S."/>
            <person name="Duplessis S."/>
            <person name="Fraissinet-Tachet L."/>
            <person name="Lucic E."/>
            <person name="Frey-Klett P."/>
            <person name="Fourrey C."/>
            <person name="Feussner I."/>
            <person name="Gay G."/>
            <person name="Grimwood J."/>
            <person name="Hoegger P.J."/>
            <person name="Jain P."/>
            <person name="Kilaru S."/>
            <person name="Labbe J."/>
            <person name="Lin Y.C."/>
            <person name="Legue V."/>
            <person name="Le Tacon F."/>
            <person name="Marmeisse R."/>
            <person name="Melayah D."/>
            <person name="Montanini B."/>
            <person name="Muratet M."/>
            <person name="Nehls U."/>
            <person name="Niculita-Hirzel H."/>
            <person name="Oudot-Le Secq M.P."/>
            <person name="Peter M."/>
            <person name="Quesneville H."/>
            <person name="Rajashekar B."/>
            <person name="Reich M."/>
            <person name="Rouhier N."/>
            <person name="Schmutz J."/>
            <person name="Yin T."/>
            <person name="Chalot M."/>
            <person name="Henrissat B."/>
            <person name="Kuees U."/>
            <person name="Lucas S."/>
            <person name="Van de Peer Y."/>
            <person name="Podila G.K."/>
            <person name="Polle A."/>
            <person name="Pukkila P.J."/>
            <person name="Richardson P.M."/>
            <person name="Rouze P."/>
            <person name="Sanders I.R."/>
            <person name="Stajich J.E."/>
            <person name="Tunlid A."/>
            <person name="Tuskan G."/>
            <person name="Grigoriev I.V."/>
        </authorList>
    </citation>
    <scope>NUCLEOTIDE SEQUENCE [LARGE SCALE GENOMIC DNA]</scope>
    <source>
        <strain evidence="3">S238N-H82 / ATCC MYA-4686</strain>
    </source>
</reference>
<dbReference type="AlphaFoldDB" id="B0D979"/>
<organism evidence="3">
    <name type="scientific">Laccaria bicolor (strain S238N-H82 / ATCC MYA-4686)</name>
    <name type="common">Bicoloured deceiver</name>
    <name type="synonym">Laccaria laccata var. bicolor</name>
    <dbReference type="NCBI Taxonomy" id="486041"/>
    <lineage>
        <taxon>Eukaryota</taxon>
        <taxon>Fungi</taxon>
        <taxon>Dikarya</taxon>
        <taxon>Basidiomycota</taxon>
        <taxon>Agaricomycotina</taxon>
        <taxon>Agaricomycetes</taxon>
        <taxon>Agaricomycetidae</taxon>
        <taxon>Agaricales</taxon>
        <taxon>Agaricineae</taxon>
        <taxon>Hydnangiaceae</taxon>
        <taxon>Laccaria</taxon>
    </lineage>
</organism>
<feature type="region of interest" description="Disordered" evidence="1">
    <location>
        <begin position="49"/>
        <end position="101"/>
    </location>
</feature>